<evidence type="ECO:0000256" key="1">
    <source>
        <dbReference type="SAM" id="MobiDB-lite"/>
    </source>
</evidence>
<dbReference type="EMBL" id="BGPR01000257">
    <property type="protein sequence ID" value="GBM08461.1"/>
    <property type="molecule type" value="Genomic_DNA"/>
</dbReference>
<keyword evidence="3" id="KW-1185">Reference proteome</keyword>
<gene>
    <name evidence="2" type="ORF">AVEN_267726_1</name>
</gene>
<name>A0A4Y2CVD9_ARAVE</name>
<proteinExistence type="predicted"/>
<feature type="compositionally biased region" description="Basic residues" evidence="1">
    <location>
        <begin position="82"/>
        <end position="91"/>
    </location>
</feature>
<evidence type="ECO:0000313" key="2">
    <source>
        <dbReference type="EMBL" id="GBM08461.1"/>
    </source>
</evidence>
<evidence type="ECO:0000313" key="3">
    <source>
        <dbReference type="Proteomes" id="UP000499080"/>
    </source>
</evidence>
<reference evidence="2 3" key="1">
    <citation type="journal article" date="2019" name="Sci. Rep.">
        <title>Orb-weaving spider Araneus ventricosus genome elucidates the spidroin gene catalogue.</title>
        <authorList>
            <person name="Kono N."/>
            <person name="Nakamura H."/>
            <person name="Ohtoshi R."/>
            <person name="Moran D.A.P."/>
            <person name="Shinohara A."/>
            <person name="Yoshida Y."/>
            <person name="Fujiwara M."/>
            <person name="Mori M."/>
            <person name="Tomita M."/>
            <person name="Arakawa K."/>
        </authorList>
    </citation>
    <scope>NUCLEOTIDE SEQUENCE [LARGE SCALE GENOMIC DNA]</scope>
</reference>
<accession>A0A4Y2CVD9</accession>
<feature type="region of interest" description="Disordered" evidence="1">
    <location>
        <begin position="75"/>
        <end position="103"/>
    </location>
</feature>
<dbReference type="AlphaFoldDB" id="A0A4Y2CVD9"/>
<comment type="caution">
    <text evidence="2">The sequence shown here is derived from an EMBL/GenBank/DDBJ whole genome shotgun (WGS) entry which is preliminary data.</text>
</comment>
<sequence>MRSKRMVNVWFHCEINERERVKEIQGLFWDFVILNCGQMTRTTHELAPSSNFHTTPAGGHLICSRRPNTQQIFSGIGFRTRPNPRCRKPRLYHQADRARQTKR</sequence>
<dbReference type="Proteomes" id="UP000499080">
    <property type="component" value="Unassembled WGS sequence"/>
</dbReference>
<organism evidence="2 3">
    <name type="scientific">Araneus ventricosus</name>
    <name type="common">Orbweaver spider</name>
    <name type="synonym">Epeira ventricosa</name>
    <dbReference type="NCBI Taxonomy" id="182803"/>
    <lineage>
        <taxon>Eukaryota</taxon>
        <taxon>Metazoa</taxon>
        <taxon>Ecdysozoa</taxon>
        <taxon>Arthropoda</taxon>
        <taxon>Chelicerata</taxon>
        <taxon>Arachnida</taxon>
        <taxon>Araneae</taxon>
        <taxon>Araneomorphae</taxon>
        <taxon>Entelegynae</taxon>
        <taxon>Araneoidea</taxon>
        <taxon>Araneidae</taxon>
        <taxon>Araneus</taxon>
    </lineage>
</organism>
<protein>
    <submittedName>
        <fullName evidence="2">Uncharacterized protein</fullName>
    </submittedName>
</protein>
<feature type="compositionally biased region" description="Basic and acidic residues" evidence="1">
    <location>
        <begin position="93"/>
        <end position="103"/>
    </location>
</feature>